<gene>
    <name evidence="2" type="ORF">CLF_108628</name>
</gene>
<name>G7YIA4_CLOSI</name>
<dbReference type="Proteomes" id="UP000008909">
    <property type="component" value="Unassembled WGS sequence"/>
</dbReference>
<evidence type="ECO:0000313" key="3">
    <source>
        <dbReference type="Proteomes" id="UP000008909"/>
    </source>
</evidence>
<reference key="2">
    <citation type="submission" date="2011-10" db="EMBL/GenBank/DDBJ databases">
        <title>The genome and transcriptome sequence of Clonorchis sinensis provide insights into the carcinogenic liver fluke.</title>
        <authorList>
            <person name="Wang X."/>
            <person name="Huang Y."/>
            <person name="Chen W."/>
            <person name="Liu H."/>
            <person name="Guo L."/>
            <person name="Chen Y."/>
            <person name="Luo F."/>
            <person name="Zhou W."/>
            <person name="Sun J."/>
            <person name="Mao Q."/>
            <person name="Liang P."/>
            <person name="Zhou C."/>
            <person name="Tian Y."/>
            <person name="Men J."/>
            <person name="Lv X."/>
            <person name="Huang L."/>
            <person name="Zhou J."/>
            <person name="Hu Y."/>
            <person name="Li R."/>
            <person name="Zhang F."/>
            <person name="Lei H."/>
            <person name="Li X."/>
            <person name="Hu X."/>
            <person name="Liang C."/>
            <person name="Xu J."/>
            <person name="Wu Z."/>
            <person name="Yu X."/>
        </authorList>
    </citation>
    <scope>NUCLEOTIDE SEQUENCE</scope>
    <source>
        <strain>Henan</strain>
    </source>
</reference>
<evidence type="ECO:0000313" key="2">
    <source>
        <dbReference type="EMBL" id="GAA52687.1"/>
    </source>
</evidence>
<feature type="region of interest" description="Disordered" evidence="1">
    <location>
        <begin position="592"/>
        <end position="612"/>
    </location>
</feature>
<evidence type="ECO:0000256" key="1">
    <source>
        <dbReference type="SAM" id="MobiDB-lite"/>
    </source>
</evidence>
<accession>G7YIA4</accession>
<organism evidence="2 3">
    <name type="scientific">Clonorchis sinensis</name>
    <name type="common">Chinese liver fluke</name>
    <dbReference type="NCBI Taxonomy" id="79923"/>
    <lineage>
        <taxon>Eukaryota</taxon>
        <taxon>Metazoa</taxon>
        <taxon>Spiralia</taxon>
        <taxon>Lophotrochozoa</taxon>
        <taxon>Platyhelminthes</taxon>
        <taxon>Trematoda</taxon>
        <taxon>Digenea</taxon>
        <taxon>Opisthorchiida</taxon>
        <taxon>Opisthorchiata</taxon>
        <taxon>Opisthorchiidae</taxon>
        <taxon>Clonorchis</taxon>
    </lineage>
</organism>
<dbReference type="EMBL" id="DF143336">
    <property type="protein sequence ID" value="GAA52687.1"/>
    <property type="molecule type" value="Genomic_DNA"/>
</dbReference>
<reference evidence="2" key="1">
    <citation type="journal article" date="2011" name="Genome Biol.">
        <title>The draft genome of the carcinogenic human liver fluke Clonorchis sinensis.</title>
        <authorList>
            <person name="Wang X."/>
            <person name="Chen W."/>
            <person name="Huang Y."/>
            <person name="Sun J."/>
            <person name="Men J."/>
            <person name="Liu H."/>
            <person name="Luo F."/>
            <person name="Guo L."/>
            <person name="Lv X."/>
            <person name="Deng C."/>
            <person name="Zhou C."/>
            <person name="Fan Y."/>
            <person name="Li X."/>
            <person name="Huang L."/>
            <person name="Hu Y."/>
            <person name="Liang C."/>
            <person name="Hu X."/>
            <person name="Xu J."/>
            <person name="Yu X."/>
        </authorList>
    </citation>
    <scope>NUCLEOTIDE SEQUENCE [LARGE SCALE GENOMIC DNA]</scope>
    <source>
        <strain evidence="2">Henan</strain>
    </source>
</reference>
<sequence length="620" mass="70140">MASEQALNLHSSGTLSPDIGASKVAVYRPVGPSRSVSRSYYAASCSSRYDIRDIVIRFIDVMHYPIRLQHMQILRKIMNERFNWVPGELHPLDNKNKTNTGSLGEILVPVYRSVNPKLVDGSDDIDGPLNGYRNICFAVMWKMIAFDGHPKWVAVDSTPSRHLECLRGTVPERQYQAWCLFVCQRNVMRCNESAVILNQSATPVNRSYYPRSPFQASPDACQFEPAIWGDEIARNPTSIYRTKFASSVTQKNHVEPFRKGRIGQLMDAYVFLNGVDDLSSVATKHRRAPVVKPDGGKVGRLRQVSKNAYCNEDGELSLIVASGCHAQLAPHNSVPHRYGLYKRMTDIATAKLALERREESTAVAHSLLSKMLERFFHRRCFSNSSAVSSIVAANGKPLSGPDDIKKRERSYAIGAQRCLSEIFDSATRPLNIVEISSPDWYKEIHGDRQQCYTFNRSKQQTWKDRTDFQVIYGDCIRPLLEYANQVVLTGRNRDLTLIERVPRALTKMVPGPKSLGYETRLVALDLFSLEYRRLRGDLILIYVLSEEGRPTGFSLLTYHHTPGHGEISELREHTFIVWNNLPLTVVHAASGEQKPLNDKNKHQPRNLGESLDPVYQIVNP</sequence>
<keyword evidence="3" id="KW-1185">Reference proteome</keyword>
<protein>
    <submittedName>
        <fullName evidence="2">Uncharacterized protein</fullName>
    </submittedName>
</protein>
<proteinExistence type="predicted"/>
<dbReference type="AlphaFoldDB" id="G7YIA4"/>